<keyword evidence="4" id="KW-1185">Reference proteome</keyword>
<dbReference type="Proteomes" id="UP000076969">
    <property type="component" value="Chromosome"/>
</dbReference>
<sequence length="408" mass="46239">MESLKIAIVSDWFFPKIGGIETHIDDLARNLLEIGHEPYVITHDYRYLKPYKDNFPYTVRRFSASMYLKNYHVSFGPNQLWKINELYKEVGFDITHVHSMYSPLSIAVANLSRGIRGVPVVATNHSFYGNPKVDFILGPMLRHYLRRVDSFIAVSTPVAEDTRKLLGKSMNGRPVVVVPNGIDVEKWRPPEPEEREKTREMLGLSDEIALLYIGRMTERKQAHRLPFVISSALKLSGLSKDKIRLIAVGNGAMRPKLEENLHITGLAERTVLFDFLPREKARELYWAADVVLMPGMLEAFPIVGLEASATGRAIVGRNESGLSDLIVDGLTGFLGNSEEELSQKLAEVISNGDIIERIGREARKRVEKEFSWKVVLEKLLDVYKTTLDAVDGADRRYILYRILRGSRG</sequence>
<dbReference type="GeneID" id="28496147"/>
<dbReference type="GO" id="GO:0016757">
    <property type="term" value="F:glycosyltransferase activity"/>
    <property type="evidence" value="ECO:0007669"/>
    <property type="project" value="InterPro"/>
</dbReference>
<dbReference type="PANTHER" id="PTHR45871:SF1">
    <property type="entry name" value="PHOSPHATIDYLINOSITOL N-ACETYLGLUCOSAMINYLTRANSFERASE SUBUNIT A"/>
    <property type="match status" value="1"/>
</dbReference>
<dbReference type="KEGG" id="tpie:A7C91_08095"/>
<dbReference type="InterPro" id="IPR001296">
    <property type="entry name" value="Glyco_trans_1"/>
</dbReference>
<dbReference type="STRING" id="1712654.A7C91_08095"/>
<gene>
    <name evidence="3" type="ORF">A7C91_08095</name>
</gene>
<dbReference type="Pfam" id="PF13439">
    <property type="entry name" value="Glyco_transf_4"/>
    <property type="match status" value="1"/>
</dbReference>
<dbReference type="OrthoDB" id="132546at2157"/>
<dbReference type="CDD" id="cd03801">
    <property type="entry name" value="GT4_PimA-like"/>
    <property type="match status" value="1"/>
</dbReference>
<accession>A0A172WI95</accession>
<dbReference type="RefSeq" id="WP_068666486.1">
    <property type="nucleotide sequence ID" value="NZ_CP015520.1"/>
</dbReference>
<dbReference type="InterPro" id="IPR028098">
    <property type="entry name" value="Glyco_trans_4-like_N"/>
</dbReference>
<name>A0A172WI95_9EURY</name>
<reference evidence="4" key="1">
    <citation type="journal article" date="2016" name="Syst. Appl. Microbiol.">
        <title>Thermococcus piezophilus sp. nov., a novel hyperthermophilic and piezophilic archaeon with a broad pressure range for growth, isolated from a deepest hydrothermal vent at the Mid-Cayman Rise.</title>
        <authorList>
            <person name="Dalmasso C."/>
            <person name="Oger P."/>
            <person name="Selva G."/>
            <person name="Courtine D."/>
            <person name="L'Haridon S."/>
            <person name="Garlaschelli A."/>
            <person name="Roussel E."/>
            <person name="Miyazaki J."/>
            <person name="Reveillaud J."/>
            <person name="Jebbar M."/>
            <person name="Takai K."/>
            <person name="Maignien L."/>
            <person name="Alain K."/>
        </authorList>
    </citation>
    <scope>NUCLEOTIDE SEQUENCE [LARGE SCALE GENOMIC DNA]</scope>
    <source>
        <strain evidence="4">CDGS</strain>
    </source>
</reference>
<feature type="domain" description="Glycosyltransferase subfamily 4-like N-terminal" evidence="2">
    <location>
        <begin position="17"/>
        <end position="186"/>
    </location>
</feature>
<proteinExistence type="predicted"/>
<evidence type="ECO:0000259" key="2">
    <source>
        <dbReference type="Pfam" id="PF13439"/>
    </source>
</evidence>
<dbReference type="PANTHER" id="PTHR45871">
    <property type="entry name" value="N-ACETYLGLUCOSAMINYL-PHOSPHATIDYLINOSITOL BIOSYNTHETIC PROTEIN"/>
    <property type="match status" value="1"/>
</dbReference>
<evidence type="ECO:0000259" key="1">
    <source>
        <dbReference type="Pfam" id="PF00534"/>
    </source>
</evidence>
<dbReference type="SUPFAM" id="SSF53756">
    <property type="entry name" value="UDP-Glycosyltransferase/glycogen phosphorylase"/>
    <property type="match status" value="1"/>
</dbReference>
<protein>
    <submittedName>
        <fullName evidence="3">Glycosyl transferase</fullName>
    </submittedName>
</protein>
<dbReference type="EMBL" id="CP015520">
    <property type="protein sequence ID" value="ANF23130.1"/>
    <property type="molecule type" value="Genomic_DNA"/>
</dbReference>
<evidence type="ECO:0000313" key="4">
    <source>
        <dbReference type="Proteomes" id="UP000076969"/>
    </source>
</evidence>
<dbReference type="AlphaFoldDB" id="A0A172WI95"/>
<dbReference type="Gene3D" id="3.40.50.2000">
    <property type="entry name" value="Glycogen Phosphorylase B"/>
    <property type="match status" value="2"/>
</dbReference>
<keyword evidence="3" id="KW-0808">Transferase</keyword>
<feature type="domain" description="Glycosyl transferase family 1" evidence="1">
    <location>
        <begin position="195"/>
        <end position="365"/>
    </location>
</feature>
<organism evidence="3 4">
    <name type="scientific">Thermococcus piezophilus</name>
    <dbReference type="NCBI Taxonomy" id="1712654"/>
    <lineage>
        <taxon>Archaea</taxon>
        <taxon>Methanobacteriati</taxon>
        <taxon>Methanobacteriota</taxon>
        <taxon>Thermococci</taxon>
        <taxon>Thermococcales</taxon>
        <taxon>Thermococcaceae</taxon>
        <taxon>Thermococcus</taxon>
    </lineage>
</organism>
<dbReference type="Pfam" id="PF00534">
    <property type="entry name" value="Glycos_transf_1"/>
    <property type="match status" value="1"/>
</dbReference>
<evidence type="ECO:0000313" key="3">
    <source>
        <dbReference type="EMBL" id="ANF23130.1"/>
    </source>
</evidence>